<dbReference type="InterPro" id="IPR032387">
    <property type="entry name" value="ACAS_N"/>
</dbReference>
<evidence type="ECO:0000259" key="7">
    <source>
        <dbReference type="Pfam" id="PF00501"/>
    </source>
</evidence>
<keyword evidence="3" id="KW-0547">Nucleotide-binding</keyword>
<dbReference type="Pfam" id="PF13193">
    <property type="entry name" value="AMP-binding_C"/>
    <property type="match status" value="1"/>
</dbReference>
<dbReference type="NCBIfam" id="TIGR02188">
    <property type="entry name" value="Ac_CoA_lig_AcsA"/>
    <property type="match status" value="1"/>
</dbReference>
<dbReference type="EC" id="6.2.1.1" evidence="6"/>
<dbReference type="Pfam" id="PF16177">
    <property type="entry name" value="ACAS_N"/>
    <property type="match status" value="1"/>
</dbReference>
<keyword evidence="11" id="KW-1185">Reference proteome</keyword>
<accession>A0A2T5JF57</accession>
<organism evidence="10 11">
    <name type="scientific">Mucilaginibacter yixingensis</name>
    <dbReference type="NCBI Taxonomy" id="1295612"/>
    <lineage>
        <taxon>Bacteria</taxon>
        <taxon>Pseudomonadati</taxon>
        <taxon>Bacteroidota</taxon>
        <taxon>Sphingobacteriia</taxon>
        <taxon>Sphingobacteriales</taxon>
        <taxon>Sphingobacteriaceae</taxon>
        <taxon>Mucilaginibacter</taxon>
    </lineage>
</organism>
<evidence type="ECO:0000256" key="5">
    <source>
        <dbReference type="ARBA" id="ARBA00022990"/>
    </source>
</evidence>
<dbReference type="InterPro" id="IPR020845">
    <property type="entry name" value="AMP-binding_CS"/>
</dbReference>
<evidence type="ECO:0000313" key="10">
    <source>
        <dbReference type="EMBL" id="PTR01057.1"/>
    </source>
</evidence>
<dbReference type="AlphaFoldDB" id="A0A2T5JF57"/>
<dbReference type="GO" id="GO:0005524">
    <property type="term" value="F:ATP binding"/>
    <property type="evidence" value="ECO:0007669"/>
    <property type="project" value="UniProtKB-KW"/>
</dbReference>
<gene>
    <name evidence="10" type="ORF">C8P68_101288</name>
</gene>
<evidence type="ECO:0000256" key="2">
    <source>
        <dbReference type="ARBA" id="ARBA00022598"/>
    </source>
</evidence>
<dbReference type="GO" id="GO:0016208">
    <property type="term" value="F:AMP binding"/>
    <property type="evidence" value="ECO:0007669"/>
    <property type="project" value="InterPro"/>
</dbReference>
<dbReference type="SUPFAM" id="SSF56801">
    <property type="entry name" value="Acetyl-CoA synthetase-like"/>
    <property type="match status" value="1"/>
</dbReference>
<dbReference type="NCBIfam" id="NF001208">
    <property type="entry name" value="PRK00174.1"/>
    <property type="match status" value="1"/>
</dbReference>
<keyword evidence="5" id="KW-0007">Acetylation</keyword>
<dbReference type="Pfam" id="PF00501">
    <property type="entry name" value="AMP-binding"/>
    <property type="match status" value="1"/>
</dbReference>
<feature type="domain" description="AMP-binding enzyme C-terminal" evidence="8">
    <location>
        <begin position="533"/>
        <end position="611"/>
    </location>
</feature>
<dbReference type="PANTHER" id="PTHR24095">
    <property type="entry name" value="ACETYL-COENZYME A SYNTHETASE"/>
    <property type="match status" value="1"/>
</dbReference>
<comment type="caution">
    <text evidence="10">The sequence shown here is derived from an EMBL/GenBank/DDBJ whole genome shotgun (WGS) entry which is preliminary data.</text>
</comment>
<dbReference type="EMBL" id="QAOQ01000001">
    <property type="protein sequence ID" value="PTR01057.1"/>
    <property type="molecule type" value="Genomic_DNA"/>
</dbReference>
<proteinExistence type="inferred from homology"/>
<reference evidence="10 11" key="1">
    <citation type="submission" date="2018-04" db="EMBL/GenBank/DDBJ databases">
        <title>Genomic Encyclopedia of Archaeal and Bacterial Type Strains, Phase II (KMG-II): from individual species to whole genera.</title>
        <authorList>
            <person name="Goeker M."/>
        </authorList>
    </citation>
    <scope>NUCLEOTIDE SEQUENCE [LARGE SCALE GENOMIC DNA]</scope>
    <source>
        <strain evidence="10 11">DSM 26809</strain>
    </source>
</reference>
<evidence type="ECO:0000256" key="4">
    <source>
        <dbReference type="ARBA" id="ARBA00022840"/>
    </source>
</evidence>
<keyword evidence="2" id="KW-0436">Ligase</keyword>
<dbReference type="GO" id="GO:0019427">
    <property type="term" value="P:acetyl-CoA biosynthetic process from acetate"/>
    <property type="evidence" value="ECO:0007669"/>
    <property type="project" value="UniProtKB-UniRule"/>
</dbReference>
<comment type="similarity">
    <text evidence="1">Belongs to the ATP-dependent AMP-binding enzyme family.</text>
</comment>
<dbReference type="Proteomes" id="UP000244168">
    <property type="component" value="Unassembled WGS sequence"/>
</dbReference>
<dbReference type="Gene3D" id="3.30.300.30">
    <property type="match status" value="1"/>
</dbReference>
<dbReference type="PROSITE" id="PS00455">
    <property type="entry name" value="AMP_BINDING"/>
    <property type="match status" value="1"/>
</dbReference>
<evidence type="ECO:0000259" key="9">
    <source>
        <dbReference type="Pfam" id="PF16177"/>
    </source>
</evidence>
<keyword evidence="4" id="KW-0067">ATP-binding</keyword>
<dbReference type="CDD" id="cd05966">
    <property type="entry name" value="ACS"/>
    <property type="match status" value="1"/>
</dbReference>
<dbReference type="Gene3D" id="3.40.50.12780">
    <property type="entry name" value="N-terminal domain of ligase-like"/>
    <property type="match status" value="1"/>
</dbReference>
<dbReference type="InterPro" id="IPR042099">
    <property type="entry name" value="ANL_N_sf"/>
</dbReference>
<dbReference type="InterPro" id="IPR045851">
    <property type="entry name" value="AMP-bd_C_sf"/>
</dbReference>
<evidence type="ECO:0000256" key="1">
    <source>
        <dbReference type="ARBA" id="ARBA00006432"/>
    </source>
</evidence>
<dbReference type="GO" id="GO:0003987">
    <property type="term" value="F:acetate-CoA ligase activity"/>
    <property type="evidence" value="ECO:0007669"/>
    <property type="project" value="UniProtKB-UniRule"/>
</dbReference>
<dbReference type="InterPro" id="IPR000873">
    <property type="entry name" value="AMP-dep_synth/lig_dom"/>
</dbReference>
<protein>
    <recommendedName>
        <fullName evidence="6">Acetate--CoA ligase</fullName>
        <ecNumber evidence="6">6.2.1.1</ecNumber>
    </recommendedName>
</protein>
<evidence type="ECO:0000256" key="6">
    <source>
        <dbReference type="NCBIfam" id="TIGR02188"/>
    </source>
</evidence>
<feature type="domain" description="AMP-dependent synthetase/ligase" evidence="7">
    <location>
        <begin position="81"/>
        <end position="471"/>
    </location>
</feature>
<name>A0A2T5JF57_9SPHI</name>
<dbReference type="PANTHER" id="PTHR24095:SF14">
    <property type="entry name" value="ACETYL-COENZYME A SYNTHETASE 1"/>
    <property type="match status" value="1"/>
</dbReference>
<feature type="domain" description="Acetyl-coenzyme A synthetase N-terminal" evidence="9">
    <location>
        <begin position="24"/>
        <end position="79"/>
    </location>
</feature>
<evidence type="ECO:0000313" key="11">
    <source>
        <dbReference type="Proteomes" id="UP000244168"/>
    </source>
</evidence>
<dbReference type="InterPro" id="IPR011904">
    <property type="entry name" value="Ac_CoA_lig"/>
</dbReference>
<sequence>MLQKITNFRPPLHQIMKINSFEDYQRVYERSVNEPEAFWSEIAETFQWRKKWDKVLDWNFTEPRIRWFDGAKLNITENCLDRHLEKLGNKPAIIWEPNDPTEDHRVLTYKQLHDKVCQFANVLKNNGAKKGDRICIYMPMVPELAIAVMACARIGAIHSVVFGGFSAQSIADRIQDAECNIVITADGTYRGAKLVELKNVIDDALVQCPSVQKVIVLTRSRTPVAMIKGRDLWWEDEIRKVETQGNPDCPAEEMDAEDMLFILYTSGSTGKPKGVVHTCGGYMVYAGYTFDTTFQYQPGEVYFCTADIGWITGHSYIVYGPLAQGATSVMFEGVPTYPDAGRFWQIVEKFKINIFYTAPTAIRSLMSFGTDFVNKYDLSSLTKLGSVGEPINEEAWHWFHDNVGKGKCDIADTWWQTENGGHMITPIIGVTPMKPGYASFPLPGIQPVLVDEKGDEVQGNGVSGNLCIKFPWPGMLRTTYGDHERCRQTYFATYPNMYFTGDGCLRDEEGYYRITGRVDDVLNVSGHRIGTAEVENAINMHSTVVESAVVGYPHDIKGQGVYAFVVNPGRKDDEDVTRRDIIATVSRLIGPIAKPDKIQFVSGLPKTRSGKIMRRILRKIAEGDTSNLGDTSTLLDPAVVEEIKAGAL</sequence>
<dbReference type="FunFam" id="3.40.50.12780:FF:000001">
    <property type="entry name" value="Acetyl-coenzyme A synthetase"/>
    <property type="match status" value="1"/>
</dbReference>
<dbReference type="InterPro" id="IPR025110">
    <property type="entry name" value="AMP-bd_C"/>
</dbReference>
<evidence type="ECO:0000259" key="8">
    <source>
        <dbReference type="Pfam" id="PF13193"/>
    </source>
</evidence>
<evidence type="ECO:0000256" key="3">
    <source>
        <dbReference type="ARBA" id="ARBA00022741"/>
    </source>
</evidence>